<evidence type="ECO:0000313" key="2">
    <source>
        <dbReference type="EMBL" id="VFJ74619.1"/>
    </source>
</evidence>
<protein>
    <submittedName>
        <fullName evidence="2">Uncharacterized protein</fullName>
    </submittedName>
</protein>
<evidence type="ECO:0000256" key="1">
    <source>
        <dbReference type="SAM" id="MobiDB-lite"/>
    </source>
</evidence>
<name>A0A450TYC0_9GAMM</name>
<sequence length="68" mass="7862">MSTEFTENTEKRLSLVPRLQLPEATITPPRRGREEDEDNDEESRGRGYKVKGRMGFPVREAGAWKRAK</sequence>
<proteinExistence type="predicted"/>
<dbReference type="AlphaFoldDB" id="A0A450TYC0"/>
<reference evidence="2" key="1">
    <citation type="submission" date="2019-02" db="EMBL/GenBank/DDBJ databases">
        <authorList>
            <person name="Gruber-Vodicka R. H."/>
            <person name="Seah K. B. B."/>
        </authorList>
    </citation>
    <scope>NUCLEOTIDE SEQUENCE</scope>
    <source>
        <strain evidence="2">BECK_BZ131</strain>
    </source>
</reference>
<dbReference type="EMBL" id="CAADFE010000064">
    <property type="protein sequence ID" value="VFJ74619.1"/>
    <property type="molecule type" value="Genomic_DNA"/>
</dbReference>
<accession>A0A450TYC0</accession>
<gene>
    <name evidence="2" type="ORF">BECKFW1821C_GA0114237_106420</name>
</gene>
<feature type="region of interest" description="Disordered" evidence="1">
    <location>
        <begin position="1"/>
        <end position="54"/>
    </location>
</feature>
<organism evidence="2">
    <name type="scientific">Candidatus Kentrum sp. FW</name>
    <dbReference type="NCBI Taxonomy" id="2126338"/>
    <lineage>
        <taxon>Bacteria</taxon>
        <taxon>Pseudomonadati</taxon>
        <taxon>Pseudomonadota</taxon>
        <taxon>Gammaproteobacteria</taxon>
        <taxon>Candidatus Kentrum</taxon>
    </lineage>
</organism>